<evidence type="ECO:0000313" key="1">
    <source>
        <dbReference type="EMBL" id="GKU96608.1"/>
    </source>
</evidence>
<protein>
    <submittedName>
        <fullName evidence="1">Uncharacterized protein</fullName>
    </submittedName>
</protein>
<name>A0AAV5I644_9ROSI</name>
<dbReference type="Proteomes" id="UP001054252">
    <property type="component" value="Unassembled WGS sequence"/>
</dbReference>
<reference evidence="1 2" key="1">
    <citation type="journal article" date="2021" name="Commun. Biol.">
        <title>The genome of Shorea leprosula (Dipterocarpaceae) highlights the ecological relevance of drought in aseasonal tropical rainforests.</title>
        <authorList>
            <person name="Ng K.K.S."/>
            <person name="Kobayashi M.J."/>
            <person name="Fawcett J.A."/>
            <person name="Hatakeyama M."/>
            <person name="Paape T."/>
            <person name="Ng C.H."/>
            <person name="Ang C.C."/>
            <person name="Tnah L.H."/>
            <person name="Lee C.T."/>
            <person name="Nishiyama T."/>
            <person name="Sese J."/>
            <person name="O'Brien M.J."/>
            <person name="Copetti D."/>
            <person name="Mohd Noor M.I."/>
            <person name="Ong R.C."/>
            <person name="Putra M."/>
            <person name="Sireger I.Z."/>
            <person name="Indrioko S."/>
            <person name="Kosugi Y."/>
            <person name="Izuno A."/>
            <person name="Isagi Y."/>
            <person name="Lee S.L."/>
            <person name="Shimizu K.K."/>
        </authorList>
    </citation>
    <scope>NUCLEOTIDE SEQUENCE [LARGE SCALE GENOMIC DNA]</scope>
    <source>
        <strain evidence="1">214</strain>
    </source>
</reference>
<comment type="caution">
    <text evidence="1">The sequence shown here is derived from an EMBL/GenBank/DDBJ whole genome shotgun (WGS) entry which is preliminary data.</text>
</comment>
<organism evidence="1 2">
    <name type="scientific">Rubroshorea leprosula</name>
    <dbReference type="NCBI Taxonomy" id="152421"/>
    <lineage>
        <taxon>Eukaryota</taxon>
        <taxon>Viridiplantae</taxon>
        <taxon>Streptophyta</taxon>
        <taxon>Embryophyta</taxon>
        <taxon>Tracheophyta</taxon>
        <taxon>Spermatophyta</taxon>
        <taxon>Magnoliopsida</taxon>
        <taxon>eudicotyledons</taxon>
        <taxon>Gunneridae</taxon>
        <taxon>Pentapetalae</taxon>
        <taxon>rosids</taxon>
        <taxon>malvids</taxon>
        <taxon>Malvales</taxon>
        <taxon>Dipterocarpaceae</taxon>
        <taxon>Rubroshorea</taxon>
    </lineage>
</organism>
<sequence>MIFLLTFACFVSDVVMLLLTLLAGVNASTCQHVIDRTGSFY</sequence>
<accession>A0AAV5I644</accession>
<evidence type="ECO:0000313" key="2">
    <source>
        <dbReference type="Proteomes" id="UP001054252"/>
    </source>
</evidence>
<gene>
    <name evidence="1" type="ORF">SLEP1_g9826</name>
</gene>
<keyword evidence="2" id="KW-1185">Reference proteome</keyword>
<dbReference type="AlphaFoldDB" id="A0AAV5I644"/>
<dbReference type="EMBL" id="BPVZ01000010">
    <property type="protein sequence ID" value="GKU96608.1"/>
    <property type="molecule type" value="Genomic_DNA"/>
</dbReference>
<proteinExistence type="predicted"/>